<accession>A0A9D4RXV9</accession>
<feature type="region of interest" description="Disordered" evidence="5">
    <location>
        <begin position="265"/>
        <end position="288"/>
    </location>
</feature>
<dbReference type="InterPro" id="IPR001841">
    <property type="entry name" value="Znf_RING"/>
</dbReference>
<reference evidence="8" key="1">
    <citation type="journal article" date="2019" name="bioRxiv">
        <title>The Genome of the Zebra Mussel, Dreissena polymorpha: A Resource for Invasive Species Research.</title>
        <authorList>
            <person name="McCartney M.A."/>
            <person name="Auch B."/>
            <person name="Kono T."/>
            <person name="Mallez S."/>
            <person name="Zhang Y."/>
            <person name="Obille A."/>
            <person name="Becker A."/>
            <person name="Abrahante J.E."/>
            <person name="Garbe J."/>
            <person name="Badalamenti J.P."/>
            <person name="Herman A."/>
            <person name="Mangelson H."/>
            <person name="Liachko I."/>
            <person name="Sullivan S."/>
            <person name="Sone E.D."/>
            <person name="Koren S."/>
            <person name="Silverstein K.A.T."/>
            <person name="Beckman K.B."/>
            <person name="Gohl D.M."/>
        </authorList>
    </citation>
    <scope>NUCLEOTIDE SEQUENCE</scope>
    <source>
        <strain evidence="8">Duluth1</strain>
        <tissue evidence="8">Whole animal</tissue>
    </source>
</reference>
<keyword evidence="2 4" id="KW-0863">Zinc-finger</keyword>
<dbReference type="Proteomes" id="UP000828390">
    <property type="component" value="Unassembled WGS sequence"/>
</dbReference>
<keyword evidence="3" id="KW-0862">Zinc</keyword>
<dbReference type="GO" id="GO:0061630">
    <property type="term" value="F:ubiquitin protein ligase activity"/>
    <property type="evidence" value="ECO:0007669"/>
    <property type="project" value="TreeGrafter"/>
</dbReference>
<dbReference type="CDD" id="cd19779">
    <property type="entry name" value="Bbox2_TRIM37_C-VIII"/>
    <property type="match status" value="1"/>
</dbReference>
<keyword evidence="1" id="KW-0479">Metal-binding</keyword>
<comment type="caution">
    <text evidence="8">The sequence shown here is derived from an EMBL/GenBank/DDBJ whole genome shotgun (WGS) entry which is preliminary data.</text>
</comment>
<organism evidence="8 9">
    <name type="scientific">Dreissena polymorpha</name>
    <name type="common">Zebra mussel</name>
    <name type="synonym">Mytilus polymorpha</name>
    <dbReference type="NCBI Taxonomy" id="45954"/>
    <lineage>
        <taxon>Eukaryota</taxon>
        <taxon>Metazoa</taxon>
        <taxon>Spiralia</taxon>
        <taxon>Lophotrochozoa</taxon>
        <taxon>Mollusca</taxon>
        <taxon>Bivalvia</taxon>
        <taxon>Autobranchia</taxon>
        <taxon>Heteroconchia</taxon>
        <taxon>Euheterodonta</taxon>
        <taxon>Imparidentia</taxon>
        <taxon>Neoheterodontei</taxon>
        <taxon>Myida</taxon>
        <taxon>Dreissenoidea</taxon>
        <taxon>Dreissenidae</taxon>
        <taxon>Dreissena</taxon>
    </lineage>
</organism>
<dbReference type="Gene3D" id="3.30.40.10">
    <property type="entry name" value="Zinc/RING finger domain, C3HC4 (zinc finger)"/>
    <property type="match status" value="1"/>
</dbReference>
<evidence type="ECO:0000313" key="9">
    <source>
        <dbReference type="Proteomes" id="UP000828390"/>
    </source>
</evidence>
<dbReference type="InterPro" id="IPR000315">
    <property type="entry name" value="Znf_B-box"/>
</dbReference>
<proteinExistence type="predicted"/>
<dbReference type="Pfam" id="PF00643">
    <property type="entry name" value="zf-B_box"/>
    <property type="match status" value="1"/>
</dbReference>
<evidence type="ECO:0000313" key="8">
    <source>
        <dbReference type="EMBL" id="KAH3883020.1"/>
    </source>
</evidence>
<dbReference type="EMBL" id="JAIWYP010000001">
    <property type="protein sequence ID" value="KAH3883020.1"/>
    <property type="molecule type" value="Genomic_DNA"/>
</dbReference>
<sequence>MASGNSSNPSNNMQANGNDHNTIESLTEVFRCFICMEKLRDARLCPHCSKFCCYACIRRWLTETRMQCPHCRAPLHMPDLVNCRWAEEVTQQLDLLQHTIPPKNEGENDICSEHKEKISVFCVNCKKCICHQCALWEGKHSGHTFKPVDNEYNERVRQVMEKLSLNRRRNIELIQDVERKIECEDCPGDEGCRVELMIARLESQLKSTRKMLTLLVIIFVRQQLTQETEVLDNPIQKIESQVANSSKTDFIAKSDEFLTVFRQTERQGPVGSATSPEHDTPVIALPAK</sequence>
<keyword evidence="9" id="KW-1185">Reference proteome</keyword>
<dbReference type="PANTHER" id="PTHR36754:SF2">
    <property type="entry name" value="E3 UBIQUITIN-PROTEIN LIGASE TRIM37"/>
    <property type="match status" value="1"/>
</dbReference>
<evidence type="ECO:0000259" key="6">
    <source>
        <dbReference type="PROSITE" id="PS50089"/>
    </source>
</evidence>
<feature type="domain" description="RING-type" evidence="6">
    <location>
        <begin position="32"/>
        <end position="72"/>
    </location>
</feature>
<dbReference type="GO" id="GO:0051865">
    <property type="term" value="P:protein autoubiquitination"/>
    <property type="evidence" value="ECO:0007669"/>
    <property type="project" value="TreeGrafter"/>
</dbReference>
<dbReference type="Gene3D" id="3.30.160.60">
    <property type="entry name" value="Classic Zinc Finger"/>
    <property type="match status" value="1"/>
</dbReference>
<feature type="domain" description="B box-type" evidence="7">
    <location>
        <begin position="106"/>
        <end position="148"/>
    </location>
</feature>
<dbReference type="PANTHER" id="PTHR36754">
    <property type="entry name" value="E3 UBIQUITIN-PROTEIN LIGASE TRIM37"/>
    <property type="match status" value="1"/>
</dbReference>
<evidence type="ECO:0000256" key="5">
    <source>
        <dbReference type="SAM" id="MobiDB-lite"/>
    </source>
</evidence>
<dbReference type="GO" id="GO:0016235">
    <property type="term" value="C:aggresome"/>
    <property type="evidence" value="ECO:0007669"/>
    <property type="project" value="TreeGrafter"/>
</dbReference>
<evidence type="ECO:0000256" key="2">
    <source>
        <dbReference type="ARBA" id="ARBA00022771"/>
    </source>
</evidence>
<dbReference type="GO" id="GO:0006513">
    <property type="term" value="P:protein monoubiquitination"/>
    <property type="evidence" value="ECO:0007669"/>
    <property type="project" value="TreeGrafter"/>
</dbReference>
<dbReference type="GO" id="GO:0070842">
    <property type="term" value="P:aggresome assembly"/>
    <property type="evidence" value="ECO:0007669"/>
    <property type="project" value="TreeGrafter"/>
</dbReference>
<dbReference type="GO" id="GO:0031625">
    <property type="term" value="F:ubiquitin protein ligase binding"/>
    <property type="evidence" value="ECO:0007669"/>
    <property type="project" value="TreeGrafter"/>
</dbReference>
<dbReference type="InterPro" id="IPR053003">
    <property type="entry name" value="TRIM_RBCC_E3_ubiq-ligases"/>
</dbReference>
<dbReference type="PROSITE" id="PS50089">
    <property type="entry name" value="ZF_RING_2"/>
    <property type="match status" value="1"/>
</dbReference>
<dbReference type="SMART" id="SM00336">
    <property type="entry name" value="BBOX"/>
    <property type="match status" value="1"/>
</dbReference>
<feature type="non-terminal residue" evidence="8">
    <location>
        <position position="288"/>
    </location>
</feature>
<name>A0A9D4RXV9_DREPO</name>
<dbReference type="InterPro" id="IPR013083">
    <property type="entry name" value="Znf_RING/FYVE/PHD"/>
</dbReference>
<dbReference type="PROSITE" id="PS50119">
    <property type="entry name" value="ZF_BBOX"/>
    <property type="match status" value="1"/>
</dbReference>
<dbReference type="GO" id="GO:0008270">
    <property type="term" value="F:zinc ion binding"/>
    <property type="evidence" value="ECO:0007669"/>
    <property type="project" value="UniProtKB-KW"/>
</dbReference>
<protein>
    <submittedName>
        <fullName evidence="8">Uncharacterized protein</fullName>
    </submittedName>
</protein>
<reference evidence="8" key="2">
    <citation type="submission" date="2020-11" db="EMBL/GenBank/DDBJ databases">
        <authorList>
            <person name="McCartney M.A."/>
            <person name="Auch B."/>
            <person name="Kono T."/>
            <person name="Mallez S."/>
            <person name="Becker A."/>
            <person name="Gohl D.M."/>
            <person name="Silverstein K.A.T."/>
            <person name="Koren S."/>
            <person name="Bechman K.B."/>
            <person name="Herman A."/>
            <person name="Abrahante J.E."/>
            <person name="Garbe J."/>
        </authorList>
    </citation>
    <scope>NUCLEOTIDE SEQUENCE</scope>
    <source>
        <strain evidence="8">Duluth1</strain>
        <tissue evidence="8">Whole animal</tissue>
    </source>
</reference>
<dbReference type="AlphaFoldDB" id="A0A9D4RXV9"/>
<dbReference type="GO" id="GO:0005778">
    <property type="term" value="C:peroxisomal membrane"/>
    <property type="evidence" value="ECO:0007669"/>
    <property type="project" value="TreeGrafter"/>
</dbReference>
<gene>
    <name evidence="8" type="ORF">DPMN_006968</name>
</gene>
<dbReference type="GO" id="GO:0005164">
    <property type="term" value="F:tumor necrosis factor receptor binding"/>
    <property type="evidence" value="ECO:0007669"/>
    <property type="project" value="TreeGrafter"/>
</dbReference>
<dbReference type="SUPFAM" id="SSF57845">
    <property type="entry name" value="B-box zinc-binding domain"/>
    <property type="match status" value="1"/>
</dbReference>
<evidence type="ECO:0000259" key="7">
    <source>
        <dbReference type="PROSITE" id="PS50119"/>
    </source>
</evidence>
<evidence type="ECO:0000256" key="4">
    <source>
        <dbReference type="PROSITE-ProRule" id="PRU00024"/>
    </source>
</evidence>
<dbReference type="SUPFAM" id="SSF57850">
    <property type="entry name" value="RING/U-box"/>
    <property type="match status" value="1"/>
</dbReference>
<evidence type="ECO:0000256" key="3">
    <source>
        <dbReference type="ARBA" id="ARBA00022833"/>
    </source>
</evidence>
<evidence type="ECO:0000256" key="1">
    <source>
        <dbReference type="ARBA" id="ARBA00022723"/>
    </source>
</evidence>
<dbReference type="CDD" id="cd16619">
    <property type="entry name" value="mRING-HC-C4C4_TRIM37_C-VIII"/>
    <property type="match status" value="1"/>
</dbReference>